<accession>A0ABY3VMS8</accession>
<dbReference type="RefSeq" id="WP_240260307.1">
    <property type="nucleotide sequence ID" value="NZ_CP092488.2"/>
</dbReference>
<evidence type="ECO:0000313" key="2">
    <source>
        <dbReference type="Proteomes" id="UP001055336"/>
    </source>
</evidence>
<dbReference type="Proteomes" id="UP001055336">
    <property type="component" value="Chromosome"/>
</dbReference>
<gene>
    <name evidence="1" type="ORF">MKK62_20545</name>
</gene>
<protein>
    <recommendedName>
        <fullName evidence="3">ESX-1 secretion-associated protein</fullName>
    </recommendedName>
</protein>
<keyword evidence="2" id="KW-1185">Reference proteome</keyword>
<evidence type="ECO:0000313" key="1">
    <source>
        <dbReference type="EMBL" id="UMB68768.1"/>
    </source>
</evidence>
<sequence length="92" mass="9144">MELRVDTADVQAMAARWGVSAGELHQTQAPSGLGLSCQASAAAVDAAHIDVAAFVTGLAARVHGHASGVVGADANYLAQEAESATALSALSE</sequence>
<reference evidence="1" key="1">
    <citation type="submission" date="2022-08" db="EMBL/GenBank/DDBJ databases">
        <title>Whole genome sequencing of non-tuberculosis mycobacteria type-strains.</title>
        <authorList>
            <person name="Igarashi Y."/>
            <person name="Osugi A."/>
            <person name="Mitarai S."/>
        </authorList>
    </citation>
    <scope>NUCLEOTIDE SEQUENCE</scope>
    <source>
        <strain evidence="1">DSM 45127</strain>
    </source>
</reference>
<name>A0ABY3VMS8_9MYCO</name>
<evidence type="ECO:0008006" key="3">
    <source>
        <dbReference type="Google" id="ProtNLM"/>
    </source>
</evidence>
<organism evidence="1 2">
    <name type="scientific">Mycobacterium paraterrae</name>
    <dbReference type="NCBI Taxonomy" id="577492"/>
    <lineage>
        <taxon>Bacteria</taxon>
        <taxon>Bacillati</taxon>
        <taxon>Actinomycetota</taxon>
        <taxon>Actinomycetes</taxon>
        <taxon>Mycobacteriales</taxon>
        <taxon>Mycobacteriaceae</taxon>
        <taxon>Mycobacterium</taxon>
    </lineage>
</organism>
<proteinExistence type="predicted"/>
<dbReference type="EMBL" id="CP092488">
    <property type="protein sequence ID" value="UMB68768.1"/>
    <property type="molecule type" value="Genomic_DNA"/>
</dbReference>